<dbReference type="OrthoDB" id="10545048at2759"/>
<dbReference type="GeneID" id="19878890"/>
<dbReference type="RefSeq" id="XP_008074028.1">
    <property type="nucleotide sequence ID" value="XM_008075837.1"/>
</dbReference>
<dbReference type="OMA" id="KMQFIAQ"/>
<dbReference type="EMBL" id="GL877417">
    <property type="protein sequence ID" value="ELA47476.1"/>
    <property type="molecule type" value="Genomic_DNA"/>
</dbReference>
<reference evidence="3" key="1">
    <citation type="submission" date="2011-03" db="EMBL/GenBank/DDBJ databases">
        <title>The genome sequence of Vavraia culicis strain floridensis.</title>
        <authorList>
            <consortium name="The Broad Institute Genome Sequencing Platform"/>
            <person name="Cuomo C."/>
            <person name="Becnel J."/>
            <person name="Sanscrainte N."/>
            <person name="Young S.K."/>
            <person name="Zeng Q."/>
            <person name="Gargeya S."/>
            <person name="Fitzgerald M."/>
            <person name="Haas B."/>
            <person name="Abouelleil A."/>
            <person name="Alvarado L."/>
            <person name="Arachchi H.M."/>
            <person name="Berlin A."/>
            <person name="Chapman S.B."/>
            <person name="Gearin G."/>
            <person name="Goldberg J."/>
            <person name="Griggs A."/>
            <person name="Gujja S."/>
            <person name="Hansen M."/>
            <person name="Heiman D."/>
            <person name="Howarth C."/>
            <person name="Larimer J."/>
            <person name="Lui A."/>
            <person name="MacDonald P.J.P."/>
            <person name="McCowen C."/>
            <person name="Montmayeur A."/>
            <person name="Murphy C."/>
            <person name="Neiman D."/>
            <person name="Pearson M."/>
            <person name="Priest M."/>
            <person name="Roberts A."/>
            <person name="Saif S."/>
            <person name="Shea T."/>
            <person name="Sisk P."/>
            <person name="Stolte C."/>
            <person name="Sykes S."/>
            <person name="Wortman J."/>
            <person name="Nusbaum C."/>
            <person name="Birren B."/>
        </authorList>
    </citation>
    <scope>NUCLEOTIDE SEQUENCE [LARGE SCALE GENOMIC DNA]</scope>
    <source>
        <strain evidence="3">floridensis</strain>
    </source>
</reference>
<keyword evidence="3" id="KW-1185">Reference proteome</keyword>
<sequence length="463" mass="50703">MLHKFFMVKKQKMKGKRNVVLDILRNKIKKRYAKGKHSMTGREDVGGDLDSECGVASSETGGLEVFVPGRSVKRAVVRTSAGDGGSMGISGRGAVLNVQSGVHVPCELRKKTVFGRAAELESNSNAVNSPVSNSNAVNSLVSNSNAVNSPVSNSNAVNSLVSNSNAVNSPVSKGSAHVILNSHTNPIPHQSTIHHNPPATHTPHLKKISASLRTIHRFNTLKNRKTFFNRSKHIIESITRRRVDLNDLRMIKWLDGRYTFERDGDDLVVCGVGGLVDKPGSGMAALYDGDVVGGVEGSGGAAGYDKTGIDGKTVLSSVTDAHANTRNDAVHGTNRRACEAHHGKISFLSADAPLQPQKPPEIKNNLKTNESASEKYQRILDRIKTRENARKMQFIAQQHNEPSYSFSTDLINTFSLEGRTCYEYGELKQRMNYVCNIEDEIAKIDGFVVVNRNGKRYVMRRKE</sequence>
<evidence type="ECO:0000313" key="2">
    <source>
        <dbReference type="EMBL" id="ELA47476.1"/>
    </source>
</evidence>
<feature type="compositionally biased region" description="Polar residues" evidence="1">
    <location>
        <begin position="181"/>
        <end position="194"/>
    </location>
</feature>
<gene>
    <name evidence="2" type="ORF">VCUG_01008</name>
</gene>
<dbReference type="VEuPathDB" id="MicrosporidiaDB:VCUG_01008"/>
<dbReference type="HOGENOM" id="CLU_678234_0_0_1"/>
<dbReference type="AlphaFoldDB" id="L2GUY8"/>
<dbReference type="Proteomes" id="UP000011081">
    <property type="component" value="Unassembled WGS sequence"/>
</dbReference>
<evidence type="ECO:0000256" key="1">
    <source>
        <dbReference type="SAM" id="MobiDB-lite"/>
    </source>
</evidence>
<proteinExistence type="predicted"/>
<dbReference type="InParanoid" id="L2GUY8"/>
<evidence type="ECO:0000313" key="3">
    <source>
        <dbReference type="Proteomes" id="UP000011081"/>
    </source>
</evidence>
<protein>
    <submittedName>
        <fullName evidence="2">Uncharacterized protein</fullName>
    </submittedName>
</protein>
<name>L2GUY8_VAVCU</name>
<accession>L2GUY8</accession>
<organism evidence="2 3">
    <name type="scientific">Vavraia culicis (isolate floridensis)</name>
    <name type="common">Microsporidian parasite</name>
    <dbReference type="NCBI Taxonomy" id="948595"/>
    <lineage>
        <taxon>Eukaryota</taxon>
        <taxon>Fungi</taxon>
        <taxon>Fungi incertae sedis</taxon>
        <taxon>Microsporidia</taxon>
        <taxon>Pleistophoridae</taxon>
        <taxon>Vavraia</taxon>
    </lineage>
</organism>
<feature type="region of interest" description="Disordered" evidence="1">
    <location>
        <begin position="181"/>
        <end position="201"/>
    </location>
</feature>